<dbReference type="RefSeq" id="WP_336131764.1">
    <property type="nucleotide sequence ID" value="NZ_JBANDL010000002.1"/>
</dbReference>
<dbReference type="EMBL" id="JBANDL010000002">
    <property type="protein sequence ID" value="MEI2455144.1"/>
    <property type="molecule type" value="Genomic_DNA"/>
</dbReference>
<keyword evidence="3" id="KW-1185">Reference proteome</keyword>
<protein>
    <submittedName>
        <fullName evidence="2">YdeI/OmpD-associated family protein</fullName>
    </submittedName>
</protein>
<evidence type="ECO:0000313" key="3">
    <source>
        <dbReference type="Proteomes" id="UP001387215"/>
    </source>
</evidence>
<gene>
    <name evidence="2" type="ORF">V2J18_10705</name>
</gene>
<proteinExistence type="predicted"/>
<comment type="caution">
    <text evidence="2">The sequence shown here is derived from an EMBL/GenBank/DDBJ whole genome shotgun (WGS) entry which is preliminary data.</text>
</comment>
<name>A0ABU8D296_9GAMM</name>
<accession>A0ABU8D296</accession>
<dbReference type="Proteomes" id="UP001387215">
    <property type="component" value="Unassembled WGS sequence"/>
</dbReference>
<keyword evidence="1" id="KW-0732">Signal</keyword>
<sequence length="192" mass="20927">MKIALVLSLMVSALVAAPMAMAWAVPPSDAQTARLMEVLGFKAAIDRIFDGYFTRHPKYSRYKPAQKACVRGLLQPVLQADQRRAMAASIGDQRHVQYVLRFAATPAGRKFFAHARQALLDSVPAALHSDPGLDTFFESLSPSEQKQVLAYLDSPAAEALGKATPFAAPSATAKQWLRLQSLSRCGVEMVQL</sequence>
<evidence type="ECO:0000256" key="1">
    <source>
        <dbReference type="SAM" id="SignalP"/>
    </source>
</evidence>
<organism evidence="2 3">
    <name type="scientific">Lysobacter firmicutimachus</name>
    <dbReference type="NCBI Taxonomy" id="1792846"/>
    <lineage>
        <taxon>Bacteria</taxon>
        <taxon>Pseudomonadati</taxon>
        <taxon>Pseudomonadota</taxon>
        <taxon>Gammaproteobacteria</taxon>
        <taxon>Lysobacterales</taxon>
        <taxon>Lysobacteraceae</taxon>
        <taxon>Lysobacter</taxon>
    </lineage>
</organism>
<feature type="signal peptide" evidence="1">
    <location>
        <begin position="1"/>
        <end position="24"/>
    </location>
</feature>
<evidence type="ECO:0000313" key="2">
    <source>
        <dbReference type="EMBL" id="MEI2455144.1"/>
    </source>
</evidence>
<reference evidence="2 3" key="1">
    <citation type="submission" date="2024-02" db="EMBL/GenBank/DDBJ databases">
        <title>Lysobacter Genome Sequencing and Mining.</title>
        <authorList>
            <person name="Bierman J."/>
            <person name="Walker M.C."/>
        </authorList>
    </citation>
    <scope>NUCLEOTIDE SEQUENCE [LARGE SCALE GENOMIC DNA]</scope>
    <source>
        <strain evidence="2 3">PB6250</strain>
    </source>
</reference>
<feature type="chain" id="PRO_5046080884" evidence="1">
    <location>
        <begin position="25"/>
        <end position="192"/>
    </location>
</feature>